<name>A0ABV1W101_9ACTN</name>
<accession>A0ABV1W101</accession>
<sequence length="55" mass="5632">MTASPSPAQGSQPLHASRAHSFNAAAAQYAANRPSYPPALLDAVEELSGRRLAGA</sequence>
<keyword evidence="2" id="KW-1185">Reference proteome</keyword>
<feature type="non-terminal residue" evidence="1">
    <location>
        <position position="55"/>
    </location>
</feature>
<evidence type="ECO:0000313" key="1">
    <source>
        <dbReference type="EMBL" id="MER6977874.1"/>
    </source>
</evidence>
<organism evidence="1 2">
    <name type="scientific">Streptomyces carpinensis</name>
    <dbReference type="NCBI Taxonomy" id="66369"/>
    <lineage>
        <taxon>Bacteria</taxon>
        <taxon>Bacillati</taxon>
        <taxon>Actinomycetota</taxon>
        <taxon>Actinomycetes</taxon>
        <taxon>Kitasatosporales</taxon>
        <taxon>Streptomycetaceae</taxon>
        <taxon>Streptomyces</taxon>
    </lineage>
</organism>
<keyword evidence="1" id="KW-0489">Methyltransferase</keyword>
<comment type="caution">
    <text evidence="1">The sequence shown here is derived from an EMBL/GenBank/DDBJ whole genome shotgun (WGS) entry which is preliminary data.</text>
</comment>
<reference evidence="1 2" key="1">
    <citation type="submission" date="2024-06" db="EMBL/GenBank/DDBJ databases">
        <title>The Natural Products Discovery Center: Release of the First 8490 Sequenced Strains for Exploring Actinobacteria Biosynthetic Diversity.</title>
        <authorList>
            <person name="Kalkreuter E."/>
            <person name="Kautsar S.A."/>
            <person name="Yang D."/>
            <person name="Bader C.D."/>
            <person name="Teijaro C.N."/>
            <person name="Fluegel L."/>
            <person name="Davis C.M."/>
            <person name="Simpson J.R."/>
            <person name="Lauterbach L."/>
            <person name="Steele A.D."/>
            <person name="Gui C."/>
            <person name="Meng S."/>
            <person name="Li G."/>
            <person name="Viehrig K."/>
            <person name="Ye F."/>
            <person name="Su P."/>
            <person name="Kiefer A.F."/>
            <person name="Nichols A."/>
            <person name="Cepeda A.J."/>
            <person name="Yan W."/>
            <person name="Fan B."/>
            <person name="Jiang Y."/>
            <person name="Adhikari A."/>
            <person name="Zheng C.-J."/>
            <person name="Schuster L."/>
            <person name="Cowan T.M."/>
            <person name="Smanski M.J."/>
            <person name="Chevrette M.G."/>
            <person name="De Carvalho L.P.S."/>
            <person name="Shen B."/>
        </authorList>
    </citation>
    <scope>NUCLEOTIDE SEQUENCE [LARGE SCALE GENOMIC DNA]</scope>
    <source>
        <strain evidence="1 2">NPDC000634</strain>
    </source>
</reference>
<dbReference type="EMBL" id="JBEPCU010000169">
    <property type="protein sequence ID" value="MER6977874.1"/>
    <property type="molecule type" value="Genomic_DNA"/>
</dbReference>
<keyword evidence="1" id="KW-0808">Transferase</keyword>
<gene>
    <name evidence="1" type="ORF">ABT317_12830</name>
</gene>
<dbReference type="GO" id="GO:0032259">
    <property type="term" value="P:methylation"/>
    <property type="evidence" value="ECO:0007669"/>
    <property type="project" value="UniProtKB-KW"/>
</dbReference>
<proteinExistence type="predicted"/>
<protein>
    <submittedName>
        <fullName evidence="1">SAM-dependent methyltransferase</fullName>
    </submittedName>
</protein>
<dbReference type="GO" id="GO:0008168">
    <property type="term" value="F:methyltransferase activity"/>
    <property type="evidence" value="ECO:0007669"/>
    <property type="project" value="UniProtKB-KW"/>
</dbReference>
<evidence type="ECO:0000313" key="2">
    <source>
        <dbReference type="Proteomes" id="UP001458415"/>
    </source>
</evidence>
<dbReference type="Proteomes" id="UP001458415">
    <property type="component" value="Unassembled WGS sequence"/>
</dbReference>